<evidence type="ECO:0000256" key="1">
    <source>
        <dbReference type="SAM" id="MobiDB-lite"/>
    </source>
</evidence>
<dbReference type="PANTHER" id="PTHR14911">
    <property type="entry name" value="THUMP DOMAIN-CONTAINING"/>
    <property type="match status" value="1"/>
</dbReference>
<dbReference type="InterPro" id="IPR016024">
    <property type="entry name" value="ARM-type_fold"/>
</dbReference>
<keyword evidence="4" id="KW-1185">Reference proteome</keyword>
<dbReference type="PANTHER" id="PTHR14911:SF13">
    <property type="entry name" value="TRNA (GUANINE(6)-N2)-METHYLTRANSFERASE THUMP3"/>
    <property type="match status" value="1"/>
</dbReference>
<name>A0A1I1U2M8_9BACT</name>
<accession>A0A1I1U2M8</accession>
<dbReference type="InterPro" id="IPR004155">
    <property type="entry name" value="PBS_lyase_HEAT"/>
</dbReference>
<feature type="compositionally biased region" description="Basic and acidic residues" evidence="1">
    <location>
        <begin position="402"/>
        <end position="453"/>
    </location>
</feature>
<feature type="domain" description="Ribosomal RNA large subunit methyltransferase K/L-like methyltransferase" evidence="2">
    <location>
        <begin position="482"/>
        <end position="622"/>
    </location>
</feature>
<dbReference type="InterPro" id="IPR000241">
    <property type="entry name" value="RlmKL-like_Mtase"/>
</dbReference>
<dbReference type="Gene3D" id="3.40.50.150">
    <property type="entry name" value="Vaccinia Virus protein VP39"/>
    <property type="match status" value="1"/>
</dbReference>
<dbReference type="InterPro" id="IPR029063">
    <property type="entry name" value="SAM-dependent_MTases_sf"/>
</dbReference>
<dbReference type="Gene3D" id="1.25.10.10">
    <property type="entry name" value="Leucine-rich Repeat Variant"/>
    <property type="match status" value="1"/>
</dbReference>
<evidence type="ECO:0000313" key="3">
    <source>
        <dbReference type="EMBL" id="SFD64925.1"/>
    </source>
</evidence>
<gene>
    <name evidence="3" type="ORF">SAMN02745121_00913</name>
</gene>
<dbReference type="SMART" id="SM00567">
    <property type="entry name" value="EZ_HEAT"/>
    <property type="match status" value="3"/>
</dbReference>
<evidence type="ECO:0000313" key="4">
    <source>
        <dbReference type="Proteomes" id="UP000199400"/>
    </source>
</evidence>
<evidence type="ECO:0000259" key="2">
    <source>
        <dbReference type="Pfam" id="PF01170"/>
    </source>
</evidence>
<dbReference type="GO" id="GO:0030488">
    <property type="term" value="P:tRNA methylation"/>
    <property type="evidence" value="ECO:0007669"/>
    <property type="project" value="TreeGrafter"/>
</dbReference>
<organism evidence="3 4">
    <name type="scientific">Nannocystis exedens</name>
    <dbReference type="NCBI Taxonomy" id="54"/>
    <lineage>
        <taxon>Bacteria</taxon>
        <taxon>Pseudomonadati</taxon>
        <taxon>Myxococcota</taxon>
        <taxon>Polyangia</taxon>
        <taxon>Nannocystales</taxon>
        <taxon>Nannocystaceae</taxon>
        <taxon>Nannocystis</taxon>
    </lineage>
</organism>
<proteinExistence type="predicted"/>
<protein>
    <submittedName>
        <fullName evidence="3">HEAT repeat-containing protein</fullName>
    </submittedName>
</protein>
<dbReference type="SUPFAM" id="SSF48371">
    <property type="entry name" value="ARM repeat"/>
    <property type="match status" value="1"/>
</dbReference>
<feature type="region of interest" description="Disordered" evidence="1">
    <location>
        <begin position="382"/>
        <end position="489"/>
    </location>
</feature>
<dbReference type="STRING" id="54.SAMN02745121_00913"/>
<dbReference type="Proteomes" id="UP000199400">
    <property type="component" value="Unassembled WGS sequence"/>
</dbReference>
<dbReference type="GO" id="GO:0016423">
    <property type="term" value="F:tRNA (guanine) methyltransferase activity"/>
    <property type="evidence" value="ECO:0007669"/>
    <property type="project" value="TreeGrafter"/>
</dbReference>
<sequence>MATRPTAPAEPVTERPDAASREPAGERREPATVSETGEPAAALSPERREQLARAVADPGFTPGRHDLRDVVELLGEDEDLAVHVERALLRAGAAASPALLRRLPTAEPPLRPRLVRVLGRLPADPAVEMSLKTCLDDHDPKTRRNAIGALGKRGGPGVAAALLARARAETSLPHLRSLVEALGKVGDADALTWLEALATDDPELQRLTARARLMLGRSLGRGESGSAIDLDAVAAEPRPLVLGCRPGLEPLLVDALGPAFAPRPLGPGRVAATLRGPLRDLLAVRLWTEVGLPLQPLSRGTDLPATIAALLTGPEARLVFKTYTKGQVRYRLAWARGGHRRALVWQVAAAAAALWPELVNDPRETTWEVVVDDAGPQIRAELRPRRWSAIDRPGEEPPPSRSTDREPAPPRNTTDREPAPSRNTTDREPAPPRKTTDREPAPPRNTTDREPATSRHRSGAGEPSDPTDDRPALESADPRFSYRSGDVPAASHPTIAAALARLAEVRPDDVVWDPFVGSGLELCERGLLGPAAALLGTDLDPRALAVAATNLRNAGLRGDLTQADATTHRPAGVTLIVTNPPMGRRVHRGDVGPLLTAFVANAAAVLVPGGRLAWISPLARVTDPALQAAGLVLRRSLTLDMGGFVGQLQRWDKPLRPPGRRGRR</sequence>
<dbReference type="AlphaFoldDB" id="A0A1I1U2M8"/>
<feature type="compositionally biased region" description="Basic and acidic residues" evidence="1">
    <location>
        <begin position="12"/>
        <end position="30"/>
    </location>
</feature>
<dbReference type="EMBL" id="FOMX01000003">
    <property type="protein sequence ID" value="SFD64925.1"/>
    <property type="molecule type" value="Genomic_DNA"/>
</dbReference>
<dbReference type="Pfam" id="PF01170">
    <property type="entry name" value="UPF0020"/>
    <property type="match status" value="1"/>
</dbReference>
<feature type="compositionally biased region" description="Basic and acidic residues" evidence="1">
    <location>
        <begin position="382"/>
        <end position="395"/>
    </location>
</feature>
<feature type="region of interest" description="Disordered" evidence="1">
    <location>
        <begin position="1"/>
        <end position="64"/>
    </location>
</feature>
<reference evidence="4" key="1">
    <citation type="submission" date="2016-10" db="EMBL/GenBank/DDBJ databases">
        <authorList>
            <person name="Varghese N."/>
            <person name="Submissions S."/>
        </authorList>
    </citation>
    <scope>NUCLEOTIDE SEQUENCE [LARGE SCALE GENOMIC DNA]</scope>
    <source>
        <strain evidence="4">ATCC 25963</strain>
    </source>
</reference>
<dbReference type="Pfam" id="PF13646">
    <property type="entry name" value="HEAT_2"/>
    <property type="match status" value="1"/>
</dbReference>
<dbReference type="InterPro" id="IPR011989">
    <property type="entry name" value="ARM-like"/>
</dbReference>
<dbReference type="SUPFAM" id="SSF53335">
    <property type="entry name" value="S-adenosyl-L-methionine-dependent methyltransferases"/>
    <property type="match status" value="1"/>
</dbReference>
<dbReference type="CDD" id="cd02440">
    <property type="entry name" value="AdoMet_MTases"/>
    <property type="match status" value="1"/>
</dbReference>